<accession>A0A9N9XG46</accession>
<protein>
    <submittedName>
        <fullName evidence="1">Uncharacterized protein</fullName>
    </submittedName>
</protein>
<proteinExistence type="predicted"/>
<dbReference type="EMBL" id="OU898280">
    <property type="protein sequence ID" value="CAG9834847.1"/>
    <property type="molecule type" value="Genomic_DNA"/>
</dbReference>
<keyword evidence="2" id="KW-1185">Reference proteome</keyword>
<evidence type="ECO:0000313" key="1">
    <source>
        <dbReference type="EMBL" id="CAG9834847.1"/>
    </source>
</evidence>
<dbReference type="AlphaFoldDB" id="A0A9N9XG46"/>
<evidence type="ECO:0000313" key="2">
    <source>
        <dbReference type="Proteomes" id="UP001153709"/>
    </source>
</evidence>
<organism evidence="1 2">
    <name type="scientific">Diabrotica balteata</name>
    <name type="common">Banded cucumber beetle</name>
    <dbReference type="NCBI Taxonomy" id="107213"/>
    <lineage>
        <taxon>Eukaryota</taxon>
        <taxon>Metazoa</taxon>
        <taxon>Ecdysozoa</taxon>
        <taxon>Arthropoda</taxon>
        <taxon>Hexapoda</taxon>
        <taxon>Insecta</taxon>
        <taxon>Pterygota</taxon>
        <taxon>Neoptera</taxon>
        <taxon>Endopterygota</taxon>
        <taxon>Coleoptera</taxon>
        <taxon>Polyphaga</taxon>
        <taxon>Cucujiformia</taxon>
        <taxon>Chrysomeloidea</taxon>
        <taxon>Chrysomelidae</taxon>
        <taxon>Galerucinae</taxon>
        <taxon>Diabroticina</taxon>
        <taxon>Diabroticites</taxon>
        <taxon>Diabrotica</taxon>
    </lineage>
</organism>
<dbReference type="Proteomes" id="UP001153709">
    <property type="component" value="Chromosome 5"/>
</dbReference>
<reference evidence="1" key="1">
    <citation type="submission" date="2022-01" db="EMBL/GenBank/DDBJ databases">
        <authorList>
            <person name="King R."/>
        </authorList>
    </citation>
    <scope>NUCLEOTIDE SEQUENCE</scope>
</reference>
<dbReference type="OrthoDB" id="6781588at2759"/>
<gene>
    <name evidence="1" type="ORF">DIABBA_LOCUS8109</name>
</gene>
<name>A0A9N9XG46_DIABA</name>
<sequence length="109" mass="12659">MDSLKLMASTRNHLDQMLKTVETFSNENNTQHFGLDKCRVLNIVKGKVQPGGFDMQNGQNIEAMGENDMYKYLGVKQVRKIDHKQMKIELTSKVYLLFFLPLESFRRTS</sequence>